<dbReference type="InterPro" id="IPR011711">
    <property type="entry name" value="GntR_C"/>
</dbReference>
<sequence>MEILNYKTETLVEVAYRAIKKDITERILVPGQKIVVRELHERYGISETPIKQALNRLVTEGLVESFPRRGMCVRKVKWQEIEELMDIRCMFETYYIDRVMETFKNNAEIREKFLENLTEHKRIIENIRDLNDYFQNYYLDQEFHQLFVKCSGNHRMLQIYNNLGTHVYAHYVYGRQPREGMIQGVKEHEAIYHALTAQDEAELRRCIEVHIANAKKNVYEMLQHDQDR</sequence>
<feature type="domain" description="HTH gntR-type" evidence="4">
    <location>
        <begin position="9"/>
        <end position="76"/>
    </location>
</feature>
<dbReference type="Gene3D" id="1.10.10.10">
    <property type="entry name" value="Winged helix-like DNA-binding domain superfamily/Winged helix DNA-binding domain"/>
    <property type="match status" value="1"/>
</dbReference>
<dbReference type="Pfam" id="PF00392">
    <property type="entry name" value="GntR"/>
    <property type="match status" value="1"/>
</dbReference>
<evidence type="ECO:0000256" key="2">
    <source>
        <dbReference type="ARBA" id="ARBA00023125"/>
    </source>
</evidence>
<dbReference type="Pfam" id="PF07729">
    <property type="entry name" value="FCD"/>
    <property type="match status" value="1"/>
</dbReference>
<keyword evidence="6" id="KW-1185">Reference proteome</keyword>
<dbReference type="InterPro" id="IPR036388">
    <property type="entry name" value="WH-like_DNA-bd_sf"/>
</dbReference>
<dbReference type="InterPro" id="IPR000524">
    <property type="entry name" value="Tscrpt_reg_HTH_GntR"/>
</dbReference>
<dbReference type="PANTHER" id="PTHR43537:SF24">
    <property type="entry name" value="GLUCONATE OPERON TRANSCRIPTIONAL REPRESSOR"/>
    <property type="match status" value="1"/>
</dbReference>
<protein>
    <submittedName>
        <fullName evidence="5">GntR family transcriptional regulator</fullName>
    </submittedName>
</protein>
<evidence type="ECO:0000256" key="1">
    <source>
        <dbReference type="ARBA" id="ARBA00023015"/>
    </source>
</evidence>
<evidence type="ECO:0000259" key="4">
    <source>
        <dbReference type="PROSITE" id="PS50949"/>
    </source>
</evidence>
<dbReference type="InterPro" id="IPR036390">
    <property type="entry name" value="WH_DNA-bd_sf"/>
</dbReference>
<evidence type="ECO:0000313" key="5">
    <source>
        <dbReference type="EMBL" id="MFC7750738.1"/>
    </source>
</evidence>
<comment type="caution">
    <text evidence="5">The sequence shown here is derived from an EMBL/GenBank/DDBJ whole genome shotgun (WGS) entry which is preliminary data.</text>
</comment>
<evidence type="ECO:0000313" key="6">
    <source>
        <dbReference type="Proteomes" id="UP001596528"/>
    </source>
</evidence>
<dbReference type="SUPFAM" id="SSF48008">
    <property type="entry name" value="GntR ligand-binding domain-like"/>
    <property type="match status" value="1"/>
</dbReference>
<evidence type="ECO:0000256" key="3">
    <source>
        <dbReference type="ARBA" id="ARBA00023163"/>
    </source>
</evidence>
<dbReference type="SUPFAM" id="SSF46785">
    <property type="entry name" value="Winged helix' DNA-binding domain"/>
    <property type="match status" value="1"/>
</dbReference>
<accession>A0ABW2V657</accession>
<keyword evidence="3" id="KW-0804">Transcription</keyword>
<dbReference type="RefSeq" id="WP_138789171.1">
    <property type="nucleotide sequence ID" value="NZ_JBHTGQ010000028.1"/>
</dbReference>
<reference evidence="6" key="1">
    <citation type="journal article" date="2019" name="Int. J. Syst. Evol. Microbiol.">
        <title>The Global Catalogue of Microorganisms (GCM) 10K type strain sequencing project: providing services to taxonomists for standard genome sequencing and annotation.</title>
        <authorList>
            <consortium name="The Broad Institute Genomics Platform"/>
            <consortium name="The Broad Institute Genome Sequencing Center for Infectious Disease"/>
            <person name="Wu L."/>
            <person name="Ma J."/>
        </authorList>
    </citation>
    <scope>NUCLEOTIDE SEQUENCE [LARGE SCALE GENOMIC DNA]</scope>
    <source>
        <strain evidence="6">JCM 18657</strain>
    </source>
</reference>
<dbReference type="Proteomes" id="UP001596528">
    <property type="component" value="Unassembled WGS sequence"/>
</dbReference>
<proteinExistence type="predicted"/>
<dbReference type="CDD" id="cd07377">
    <property type="entry name" value="WHTH_GntR"/>
    <property type="match status" value="1"/>
</dbReference>
<name>A0ABW2V657_9BACL</name>
<keyword evidence="1" id="KW-0805">Transcription regulation</keyword>
<dbReference type="PANTHER" id="PTHR43537">
    <property type="entry name" value="TRANSCRIPTIONAL REGULATOR, GNTR FAMILY"/>
    <property type="match status" value="1"/>
</dbReference>
<dbReference type="InterPro" id="IPR008920">
    <property type="entry name" value="TF_FadR/GntR_C"/>
</dbReference>
<dbReference type="SMART" id="SM00895">
    <property type="entry name" value="FCD"/>
    <property type="match status" value="1"/>
</dbReference>
<dbReference type="SMART" id="SM00345">
    <property type="entry name" value="HTH_GNTR"/>
    <property type="match status" value="1"/>
</dbReference>
<gene>
    <name evidence="5" type="ORF">ACFQWB_12495</name>
</gene>
<dbReference type="PROSITE" id="PS50949">
    <property type="entry name" value="HTH_GNTR"/>
    <property type="match status" value="1"/>
</dbReference>
<dbReference type="Gene3D" id="1.20.120.530">
    <property type="entry name" value="GntR ligand-binding domain-like"/>
    <property type="match status" value="1"/>
</dbReference>
<keyword evidence="2" id="KW-0238">DNA-binding</keyword>
<organism evidence="5 6">
    <name type="scientific">Paenibacillus thermoaerophilus</name>
    <dbReference type="NCBI Taxonomy" id="1215385"/>
    <lineage>
        <taxon>Bacteria</taxon>
        <taxon>Bacillati</taxon>
        <taxon>Bacillota</taxon>
        <taxon>Bacilli</taxon>
        <taxon>Bacillales</taxon>
        <taxon>Paenibacillaceae</taxon>
        <taxon>Paenibacillus</taxon>
    </lineage>
</organism>
<dbReference type="EMBL" id="JBHTGQ010000028">
    <property type="protein sequence ID" value="MFC7750738.1"/>
    <property type="molecule type" value="Genomic_DNA"/>
</dbReference>